<keyword evidence="4 5" id="KW-0862">Zinc</keyword>
<feature type="binding site" evidence="5">
    <location>
        <position position="89"/>
    </location>
    <ligand>
        <name>Zn(2+)</name>
        <dbReference type="ChEBI" id="CHEBI:29105"/>
    </ligand>
</feature>
<dbReference type="PIRSF" id="PIRSF004761">
    <property type="entry name" value="Hydrgn_mat_HypA"/>
    <property type="match status" value="1"/>
</dbReference>
<comment type="function">
    <text evidence="5">Involved in the maturation of [NiFe] hydrogenases. Required for nickel insertion into the metal center of the hydrogenase.</text>
</comment>
<dbReference type="Pfam" id="PF01155">
    <property type="entry name" value="HypA"/>
    <property type="match status" value="1"/>
</dbReference>
<organism evidence="6 7">
    <name type="scientific">Pelotalea chapellei</name>
    <dbReference type="NCBI Taxonomy" id="44671"/>
    <lineage>
        <taxon>Bacteria</taxon>
        <taxon>Pseudomonadati</taxon>
        <taxon>Thermodesulfobacteriota</taxon>
        <taxon>Desulfuromonadia</taxon>
        <taxon>Geobacterales</taxon>
        <taxon>Geobacteraceae</taxon>
        <taxon>Pelotalea</taxon>
    </lineage>
</organism>
<evidence type="ECO:0000313" key="7">
    <source>
        <dbReference type="Proteomes" id="UP000784128"/>
    </source>
</evidence>
<name>A0ABS5UD01_9BACT</name>
<dbReference type="PANTHER" id="PTHR34535">
    <property type="entry name" value="HYDROGENASE MATURATION FACTOR HYPA"/>
    <property type="match status" value="1"/>
</dbReference>
<dbReference type="InterPro" id="IPR000688">
    <property type="entry name" value="HypA/HybF"/>
</dbReference>
<keyword evidence="2 5" id="KW-0533">Nickel</keyword>
<feature type="binding site" evidence="5">
    <location>
        <position position="73"/>
    </location>
    <ligand>
        <name>Zn(2+)</name>
        <dbReference type="ChEBI" id="CHEBI:29105"/>
    </ligand>
</feature>
<evidence type="ECO:0000313" key="6">
    <source>
        <dbReference type="EMBL" id="MBT1073587.1"/>
    </source>
</evidence>
<feature type="binding site" evidence="5">
    <location>
        <position position="76"/>
    </location>
    <ligand>
        <name>Zn(2+)</name>
        <dbReference type="ChEBI" id="CHEBI:29105"/>
    </ligand>
</feature>
<dbReference type="Proteomes" id="UP000784128">
    <property type="component" value="Unassembled WGS sequence"/>
</dbReference>
<feature type="binding site" evidence="5">
    <location>
        <position position="2"/>
    </location>
    <ligand>
        <name>Ni(2+)</name>
        <dbReference type="ChEBI" id="CHEBI:49786"/>
    </ligand>
</feature>
<keyword evidence="3 5" id="KW-0479">Metal-binding</keyword>
<dbReference type="InterPro" id="IPR020538">
    <property type="entry name" value="Hydgase_Ni_incorp_HypA/HybF_CS"/>
</dbReference>
<evidence type="ECO:0000256" key="4">
    <source>
        <dbReference type="ARBA" id="ARBA00022833"/>
    </source>
</evidence>
<protein>
    <recommendedName>
        <fullName evidence="5">Hydrogenase maturation factor HypA</fullName>
    </recommendedName>
</protein>
<keyword evidence="7" id="KW-1185">Reference proteome</keyword>
<reference evidence="6 7" key="1">
    <citation type="submission" date="2021-05" db="EMBL/GenBank/DDBJ databases">
        <title>The draft genome of Geobacter chapellei DSM 13688.</title>
        <authorList>
            <person name="Xu Z."/>
            <person name="Masuda Y."/>
            <person name="Itoh H."/>
            <person name="Senoo K."/>
        </authorList>
    </citation>
    <scope>NUCLEOTIDE SEQUENCE [LARGE SCALE GENOMIC DNA]</scope>
    <source>
        <strain evidence="6 7">DSM 13688</strain>
    </source>
</reference>
<dbReference type="PROSITE" id="PS01249">
    <property type="entry name" value="HYPA"/>
    <property type="match status" value="1"/>
</dbReference>
<dbReference type="NCBIfam" id="TIGR00100">
    <property type="entry name" value="hypA"/>
    <property type="match status" value="1"/>
</dbReference>
<evidence type="ECO:0000256" key="2">
    <source>
        <dbReference type="ARBA" id="ARBA00022596"/>
    </source>
</evidence>
<dbReference type="EMBL" id="JAHDYS010000027">
    <property type="protein sequence ID" value="MBT1073587.1"/>
    <property type="molecule type" value="Genomic_DNA"/>
</dbReference>
<dbReference type="HAMAP" id="MF_00213">
    <property type="entry name" value="HypA_HybF"/>
    <property type="match status" value="1"/>
</dbReference>
<gene>
    <name evidence="5 6" type="primary">hypA</name>
    <name evidence="6" type="ORF">KJB30_17540</name>
</gene>
<comment type="similarity">
    <text evidence="1 5">Belongs to the HypA/HybF family.</text>
</comment>
<comment type="caution">
    <text evidence="6">The sequence shown here is derived from an EMBL/GenBank/DDBJ whole genome shotgun (WGS) entry which is preliminary data.</text>
</comment>
<accession>A0ABS5UD01</accession>
<evidence type="ECO:0000256" key="1">
    <source>
        <dbReference type="ARBA" id="ARBA00010748"/>
    </source>
</evidence>
<feature type="binding site" evidence="5">
    <location>
        <position position="92"/>
    </location>
    <ligand>
        <name>Zn(2+)</name>
        <dbReference type="ChEBI" id="CHEBI:29105"/>
    </ligand>
</feature>
<dbReference type="PANTHER" id="PTHR34535:SF3">
    <property type="entry name" value="HYDROGENASE MATURATION FACTOR HYPA"/>
    <property type="match status" value="1"/>
</dbReference>
<evidence type="ECO:0000256" key="3">
    <source>
        <dbReference type="ARBA" id="ARBA00022723"/>
    </source>
</evidence>
<dbReference type="Gene3D" id="3.30.2320.80">
    <property type="match status" value="1"/>
</dbReference>
<dbReference type="RefSeq" id="WP_214301671.1">
    <property type="nucleotide sequence ID" value="NZ_JAHDYS010000027.1"/>
</dbReference>
<proteinExistence type="inferred from homology"/>
<evidence type="ECO:0000256" key="5">
    <source>
        <dbReference type="HAMAP-Rule" id="MF_00213"/>
    </source>
</evidence>
<sequence length="124" mass="13701">MHEIAIASSLFEIIHQQVEKHDIEKISEVHLKVGELAGVEAMTLTACFEVLAEGTVADGARLIIEHIPLAGKCSDCAAGFRIIRYEFRCPCCHGDNVETVQGKELYIEKLEAVFKGDRNEETAT</sequence>